<comment type="caution">
    <text evidence="2">The sequence shown here is derived from an EMBL/GenBank/DDBJ whole genome shotgun (WGS) entry which is preliminary data.</text>
</comment>
<gene>
    <name evidence="2" type="ORF">HICCMSTLAB_LOCUS6700</name>
</gene>
<accession>A0A8J2MI80</accession>
<reference evidence="2" key="1">
    <citation type="submission" date="2021-04" db="EMBL/GenBank/DDBJ databases">
        <authorList>
            <person name="Chebbi M.A.C M."/>
        </authorList>
    </citation>
    <scope>NUCLEOTIDE SEQUENCE</scope>
</reference>
<sequence length="287" mass="33269">HTLQDLKNFLVTSKATASLKYNSSTTDCVLSTGIDTFDIRDSKKKKIVTATNIYFYDKEFVELLCPFTGVILIDATFDAVPHVKDNSNMQFLSILAKITFNGHSKAFPVFWVIMSNKAEECYLKAFNYFASQFPTFQPTTCLTDHELAMRNAVKKIYPDIINRTCYFHYSQALIKNAKEKKVITSNSSTYSNPELFYVINLLKYLAFLPAHCINVTYEAVKEEAKNYFEDLFNDFFEYYEDQWLKKEGPKQFSVFDRLEDRTTNIVESYHSQLNALTVKHPDSNKFL</sequence>
<feature type="domain" description="MULE transposase" evidence="1">
    <location>
        <begin position="70"/>
        <end position="170"/>
    </location>
</feature>
<feature type="non-terminal residue" evidence="2">
    <location>
        <position position="1"/>
    </location>
</feature>
<dbReference type="InterPro" id="IPR052579">
    <property type="entry name" value="Zinc_finger_SWIM"/>
</dbReference>
<keyword evidence="3" id="KW-1185">Reference proteome</keyword>
<dbReference type="Pfam" id="PF10551">
    <property type="entry name" value="MULE"/>
    <property type="match status" value="1"/>
</dbReference>
<dbReference type="Proteomes" id="UP000786811">
    <property type="component" value="Unassembled WGS sequence"/>
</dbReference>
<dbReference type="PANTHER" id="PTHR31569">
    <property type="entry name" value="SWIM-TYPE DOMAIN-CONTAINING PROTEIN"/>
    <property type="match status" value="1"/>
</dbReference>
<dbReference type="InterPro" id="IPR018289">
    <property type="entry name" value="MULE_transposase_dom"/>
</dbReference>
<dbReference type="EMBL" id="CAJNRD030001120">
    <property type="protein sequence ID" value="CAG5093259.1"/>
    <property type="molecule type" value="Genomic_DNA"/>
</dbReference>
<name>A0A8J2MI80_COTCN</name>
<dbReference type="OrthoDB" id="7549443at2759"/>
<dbReference type="AlphaFoldDB" id="A0A8J2MI80"/>
<evidence type="ECO:0000259" key="1">
    <source>
        <dbReference type="Pfam" id="PF10551"/>
    </source>
</evidence>
<evidence type="ECO:0000313" key="3">
    <source>
        <dbReference type="Proteomes" id="UP000786811"/>
    </source>
</evidence>
<evidence type="ECO:0000313" key="2">
    <source>
        <dbReference type="EMBL" id="CAG5093259.1"/>
    </source>
</evidence>
<feature type="non-terminal residue" evidence="2">
    <location>
        <position position="287"/>
    </location>
</feature>
<proteinExistence type="predicted"/>
<dbReference type="PANTHER" id="PTHR31569:SF4">
    <property type="entry name" value="SWIM-TYPE DOMAIN-CONTAINING PROTEIN"/>
    <property type="match status" value="1"/>
</dbReference>
<protein>
    <recommendedName>
        <fullName evidence="1">MULE transposase domain-containing protein</fullName>
    </recommendedName>
</protein>
<organism evidence="2 3">
    <name type="scientific">Cotesia congregata</name>
    <name type="common">Parasitoid wasp</name>
    <name type="synonym">Apanteles congregatus</name>
    <dbReference type="NCBI Taxonomy" id="51543"/>
    <lineage>
        <taxon>Eukaryota</taxon>
        <taxon>Metazoa</taxon>
        <taxon>Ecdysozoa</taxon>
        <taxon>Arthropoda</taxon>
        <taxon>Hexapoda</taxon>
        <taxon>Insecta</taxon>
        <taxon>Pterygota</taxon>
        <taxon>Neoptera</taxon>
        <taxon>Endopterygota</taxon>
        <taxon>Hymenoptera</taxon>
        <taxon>Apocrita</taxon>
        <taxon>Ichneumonoidea</taxon>
        <taxon>Braconidae</taxon>
        <taxon>Microgastrinae</taxon>
        <taxon>Cotesia</taxon>
    </lineage>
</organism>